<dbReference type="InterPro" id="IPR036412">
    <property type="entry name" value="HAD-like_sf"/>
</dbReference>
<protein>
    <submittedName>
        <fullName evidence="1">Hydroxymethylpyrimidine pyrophosphatase-like HAD family hydrolase</fullName>
    </submittedName>
</protein>
<dbReference type="AlphaFoldDB" id="A0A318SD87"/>
<dbReference type="SUPFAM" id="SSF56784">
    <property type="entry name" value="HAD-like"/>
    <property type="match status" value="1"/>
</dbReference>
<proteinExistence type="predicted"/>
<sequence length="249" mass="27076">MSVVVFADLDDTLFQTRRKLRGNEGNLTPATVDSTGEPHSFATPSQVALWSLLASSGATVIPVTGRDSTAMARVTLRFSSWRVLDHGATILRPDGTVDAAWAAFVREQLGACADMLELVTREGEALAHELECRVRRHDVHGVHFMSVAKHSTADPFALAKLQDRWEARVDGTPLHVIANANNVTVLPRALGKTEAVSYLLEHHFSDAILTLGLGDSVSDLGFMNLCDFAVTPTRGQLLRAVTSVRLPQR</sequence>
<keyword evidence="2" id="KW-1185">Reference proteome</keyword>
<keyword evidence="1" id="KW-0378">Hydrolase</keyword>
<dbReference type="EMBL" id="QJSX01000019">
    <property type="protein sequence ID" value="PYE49997.1"/>
    <property type="molecule type" value="Genomic_DNA"/>
</dbReference>
<dbReference type="Gene3D" id="3.40.50.1000">
    <property type="entry name" value="HAD superfamily/HAD-like"/>
    <property type="match status" value="1"/>
</dbReference>
<name>A0A318SD87_9DEIO</name>
<dbReference type="PIRSF" id="PIRSF030802">
    <property type="entry name" value="UCP030802"/>
    <property type="match status" value="1"/>
</dbReference>
<organism evidence="1 2">
    <name type="scientific">Deinococcus yavapaiensis KR-236</name>
    <dbReference type="NCBI Taxonomy" id="694435"/>
    <lineage>
        <taxon>Bacteria</taxon>
        <taxon>Thermotogati</taxon>
        <taxon>Deinococcota</taxon>
        <taxon>Deinococci</taxon>
        <taxon>Deinococcales</taxon>
        <taxon>Deinococcaceae</taxon>
        <taxon>Deinococcus</taxon>
    </lineage>
</organism>
<dbReference type="Proteomes" id="UP000248326">
    <property type="component" value="Unassembled WGS sequence"/>
</dbReference>
<dbReference type="OrthoDB" id="8746852at2"/>
<dbReference type="InterPro" id="IPR023214">
    <property type="entry name" value="HAD_sf"/>
</dbReference>
<gene>
    <name evidence="1" type="ORF">DES52_11917</name>
</gene>
<reference evidence="1 2" key="1">
    <citation type="submission" date="2018-06" db="EMBL/GenBank/DDBJ databases">
        <title>Genomic Encyclopedia of Type Strains, Phase IV (KMG-IV): sequencing the most valuable type-strain genomes for metagenomic binning, comparative biology and taxonomic classification.</title>
        <authorList>
            <person name="Goeker M."/>
        </authorList>
    </citation>
    <scope>NUCLEOTIDE SEQUENCE [LARGE SCALE GENOMIC DNA]</scope>
    <source>
        <strain evidence="1 2">DSM 18048</strain>
    </source>
</reference>
<dbReference type="InterPro" id="IPR024197">
    <property type="entry name" value="TPP-like"/>
</dbReference>
<evidence type="ECO:0000313" key="1">
    <source>
        <dbReference type="EMBL" id="PYE49997.1"/>
    </source>
</evidence>
<evidence type="ECO:0000313" key="2">
    <source>
        <dbReference type="Proteomes" id="UP000248326"/>
    </source>
</evidence>
<dbReference type="GO" id="GO:0016787">
    <property type="term" value="F:hydrolase activity"/>
    <property type="evidence" value="ECO:0007669"/>
    <property type="project" value="UniProtKB-KW"/>
</dbReference>
<accession>A0A318SD87</accession>
<dbReference type="RefSeq" id="WP_110888454.1">
    <property type="nucleotide sequence ID" value="NZ_QJSX01000019.1"/>
</dbReference>
<comment type="caution">
    <text evidence="1">The sequence shown here is derived from an EMBL/GenBank/DDBJ whole genome shotgun (WGS) entry which is preliminary data.</text>
</comment>